<evidence type="ECO:0000313" key="2">
    <source>
        <dbReference type="EnsemblMetazoa" id="CapteP227488"/>
    </source>
</evidence>
<proteinExistence type="predicted"/>
<protein>
    <submittedName>
        <fullName evidence="1 2">Uncharacterized protein</fullName>
    </submittedName>
</protein>
<name>R7V5J0_CAPTE</name>
<dbReference type="EMBL" id="AMQN01005706">
    <property type="status" value="NOT_ANNOTATED_CDS"/>
    <property type="molecule type" value="Genomic_DNA"/>
</dbReference>
<dbReference type="EnsemblMetazoa" id="CapteT227488">
    <property type="protein sequence ID" value="CapteP227488"/>
    <property type="gene ID" value="CapteG227488"/>
</dbReference>
<dbReference type="OMA" id="AWHLHEM"/>
<gene>
    <name evidence="1" type="ORF">CAPTEDRAFT_227488</name>
</gene>
<dbReference type="Proteomes" id="UP000014760">
    <property type="component" value="Unassembled WGS sequence"/>
</dbReference>
<dbReference type="HOGENOM" id="CLU_1311156_0_0_1"/>
<evidence type="ECO:0000313" key="1">
    <source>
        <dbReference type="EMBL" id="ELU11616.1"/>
    </source>
</evidence>
<dbReference type="AlphaFoldDB" id="R7V5J0"/>
<accession>R7V5J0</accession>
<reference evidence="3" key="1">
    <citation type="submission" date="2012-12" db="EMBL/GenBank/DDBJ databases">
        <authorList>
            <person name="Hellsten U."/>
            <person name="Grimwood J."/>
            <person name="Chapman J.A."/>
            <person name="Shapiro H."/>
            <person name="Aerts A."/>
            <person name="Otillar R.P."/>
            <person name="Terry A.Y."/>
            <person name="Boore J.L."/>
            <person name="Simakov O."/>
            <person name="Marletaz F."/>
            <person name="Cho S.-J."/>
            <person name="Edsinger-Gonzales E."/>
            <person name="Havlak P."/>
            <person name="Kuo D.-H."/>
            <person name="Larsson T."/>
            <person name="Lv J."/>
            <person name="Arendt D."/>
            <person name="Savage R."/>
            <person name="Osoegawa K."/>
            <person name="de Jong P."/>
            <person name="Lindberg D.R."/>
            <person name="Seaver E.C."/>
            <person name="Weisblat D.A."/>
            <person name="Putnam N.H."/>
            <person name="Grigoriev I.V."/>
            <person name="Rokhsar D.S."/>
        </authorList>
    </citation>
    <scope>NUCLEOTIDE SEQUENCE</scope>
    <source>
        <strain evidence="3">I ESC-2004</strain>
    </source>
</reference>
<reference evidence="1 3" key="2">
    <citation type="journal article" date="2013" name="Nature">
        <title>Insights into bilaterian evolution from three spiralian genomes.</title>
        <authorList>
            <person name="Simakov O."/>
            <person name="Marletaz F."/>
            <person name="Cho S.J."/>
            <person name="Edsinger-Gonzales E."/>
            <person name="Havlak P."/>
            <person name="Hellsten U."/>
            <person name="Kuo D.H."/>
            <person name="Larsson T."/>
            <person name="Lv J."/>
            <person name="Arendt D."/>
            <person name="Savage R."/>
            <person name="Osoegawa K."/>
            <person name="de Jong P."/>
            <person name="Grimwood J."/>
            <person name="Chapman J.A."/>
            <person name="Shapiro H."/>
            <person name="Aerts A."/>
            <person name="Otillar R.P."/>
            <person name="Terry A.Y."/>
            <person name="Boore J.L."/>
            <person name="Grigoriev I.V."/>
            <person name="Lindberg D.R."/>
            <person name="Seaver E.C."/>
            <person name="Weisblat D.A."/>
            <person name="Putnam N.H."/>
            <person name="Rokhsar D.S."/>
        </authorList>
    </citation>
    <scope>NUCLEOTIDE SEQUENCE</scope>
    <source>
        <strain evidence="1 3">I ESC-2004</strain>
    </source>
</reference>
<dbReference type="EMBL" id="KB296584">
    <property type="protein sequence ID" value="ELU11616.1"/>
    <property type="molecule type" value="Genomic_DNA"/>
</dbReference>
<organism evidence="1">
    <name type="scientific">Capitella teleta</name>
    <name type="common">Polychaete worm</name>
    <dbReference type="NCBI Taxonomy" id="283909"/>
    <lineage>
        <taxon>Eukaryota</taxon>
        <taxon>Metazoa</taxon>
        <taxon>Spiralia</taxon>
        <taxon>Lophotrochozoa</taxon>
        <taxon>Annelida</taxon>
        <taxon>Polychaeta</taxon>
        <taxon>Sedentaria</taxon>
        <taxon>Scolecida</taxon>
        <taxon>Capitellidae</taxon>
        <taxon>Capitella</taxon>
    </lineage>
</organism>
<sequence>MDKPKEPPVPKSRKLLFDPLSFRFYFESSSQSVARVSFRRAKQVRNANRCEQKKLEMNLKRIEGYQDIFEHKLSSEVDDHRARMKDMVAHSRALQGIANHSQPLGHLGKYGLNATKEQLHQKIELEKKKLTASHMRRERSEMLLKTRAPMTQIDRKVDTSTLFTAWRKARSSTISLEKPGRVLLPPIKVQITDCSSAHKEQIFITQMKEL</sequence>
<keyword evidence="3" id="KW-1185">Reference proteome</keyword>
<evidence type="ECO:0000313" key="3">
    <source>
        <dbReference type="Proteomes" id="UP000014760"/>
    </source>
</evidence>
<reference evidence="2" key="3">
    <citation type="submission" date="2015-06" db="UniProtKB">
        <authorList>
            <consortium name="EnsemblMetazoa"/>
        </authorList>
    </citation>
    <scope>IDENTIFICATION</scope>
</reference>